<reference evidence="2" key="1">
    <citation type="journal article" date="2013" name="Genome Announc.">
        <title>Complete Chromosome Sequence of Carnobacterium maltaromaticum LMA 28.</title>
        <authorList>
            <person name="Cailliez-Grimal C."/>
            <person name="Chaillou S."/>
            <person name="Anba-Mondoloni J."/>
            <person name="Loux V."/>
            <person name="Afzal M.I."/>
            <person name="Rahman A."/>
            <person name="Kergourlay G."/>
            <person name="Champomier-Verges M.C."/>
            <person name="Zagorec M."/>
            <person name="Dalgaard P."/>
            <person name="Leisner J.J."/>
            <person name="Prevost H."/>
            <person name="Revol-Junelles A.M."/>
            <person name="Borges F."/>
        </authorList>
    </citation>
    <scope>NUCLEOTIDE SEQUENCE</scope>
    <source>
        <strain evidence="2">LMA28</strain>
    </source>
</reference>
<proteinExistence type="predicted"/>
<organism evidence="1 2">
    <name type="scientific">Carnobacterium maltaromaticum LMA28</name>
    <dbReference type="NCBI Taxonomy" id="1234679"/>
    <lineage>
        <taxon>Bacteria</taxon>
        <taxon>Bacillati</taxon>
        <taxon>Bacillota</taxon>
        <taxon>Bacilli</taxon>
        <taxon>Lactobacillales</taxon>
        <taxon>Carnobacteriaceae</taxon>
        <taxon>Carnobacterium</taxon>
    </lineage>
</organism>
<gene>
    <name evidence="1" type="ORF">BN424_2082</name>
</gene>
<dbReference type="AlphaFoldDB" id="K8EI66"/>
<protein>
    <submittedName>
        <fullName evidence="1">Uncharacterized protein</fullName>
    </submittedName>
</protein>
<dbReference type="EMBL" id="HE999757">
    <property type="protein sequence ID" value="CCO11523.2"/>
    <property type="molecule type" value="Genomic_DNA"/>
</dbReference>
<keyword evidence="2" id="KW-1185">Reference proteome</keyword>
<dbReference type="STRING" id="1234679.BN424_2082"/>
<dbReference type="HOGENOM" id="CLU_3341831_0_0_9"/>
<accession>K8EI66</accession>
<evidence type="ECO:0000313" key="1">
    <source>
        <dbReference type="EMBL" id="CCO11523.2"/>
    </source>
</evidence>
<sequence>MKIRNGKKYHINFPYSSVGPERTQQAFYIIKIGGAKG</sequence>
<dbReference type="KEGG" id="cml:BN424_2082"/>
<name>K8EI66_CARML</name>
<evidence type="ECO:0000313" key="2">
    <source>
        <dbReference type="Proteomes" id="UP000000212"/>
    </source>
</evidence>
<dbReference type="Proteomes" id="UP000000212">
    <property type="component" value="Chromosome"/>
</dbReference>